<accession>A0ACB9TGS6</accession>
<gene>
    <name evidence="1" type="ORF">MML48_3g00011305</name>
</gene>
<sequence>MPSTPTRQSCEYTMSCPLRSPTINSPKPVNIFYIWYAELCRRANVTPLSIVKPAKPKNETVLDFTADRIKAEEWSPILNALRQDTSLHVIAIRSRVECKFLEEVDTERKAREMKRKGGSIYTNYILRSLITALTCVLKRSQVISCLELDGLPLTTEYLEPLLETLAKNKTIKILSLKHCPIRDSGCQQLCMCLRYIPNIEILNLTACGLGSLSAQYIAKVIRYQQINRYCESWHSSLRYEDPDVGIMTGLKRITLNNNPNIGDEGLTHILNELDDDLWIKALDMQKCNITDNISSRLIDVIDYSKSLEVADFRNNEMLSINTVERIFDILKNKQKFGFESEYPWCLTATTLPFESSLHETTSCSSTIISGNIQKCKSVPFKQISKRSSSSSLPVRRIKTFTTMAKSKDMIPKRNLLNLKRSSTAISKQLDKTRSRESTRADAQLSQKLQNIRSTINKFNEIKEKNVKFDVSCNSNVIRTKESLDIKIPYTGSIPQDLKNTGEKDIKLEDSGSKTVVSERNSKVEFVFAIEDNKEKDVAQSLFKNLMYKNVGEDSDSASEQDILDYFRNQHIQPKTTEETESETASNASLLKFMEEIKSSTNIDCSRQNKNIDNWPQDNTEQNCNQNQLQKVLVKVPAVR</sequence>
<proteinExistence type="predicted"/>
<dbReference type="Proteomes" id="UP001056778">
    <property type="component" value="Chromosome 3"/>
</dbReference>
<organism evidence="1 2">
    <name type="scientific">Holotrichia oblita</name>
    <name type="common">Chafer beetle</name>
    <dbReference type="NCBI Taxonomy" id="644536"/>
    <lineage>
        <taxon>Eukaryota</taxon>
        <taxon>Metazoa</taxon>
        <taxon>Ecdysozoa</taxon>
        <taxon>Arthropoda</taxon>
        <taxon>Hexapoda</taxon>
        <taxon>Insecta</taxon>
        <taxon>Pterygota</taxon>
        <taxon>Neoptera</taxon>
        <taxon>Endopterygota</taxon>
        <taxon>Coleoptera</taxon>
        <taxon>Polyphaga</taxon>
        <taxon>Scarabaeiformia</taxon>
        <taxon>Scarabaeidae</taxon>
        <taxon>Melolonthinae</taxon>
        <taxon>Holotrichia</taxon>
    </lineage>
</organism>
<evidence type="ECO:0000313" key="1">
    <source>
        <dbReference type="EMBL" id="KAI4466005.1"/>
    </source>
</evidence>
<keyword evidence="2" id="KW-1185">Reference proteome</keyword>
<evidence type="ECO:0000313" key="2">
    <source>
        <dbReference type="Proteomes" id="UP001056778"/>
    </source>
</evidence>
<dbReference type="EMBL" id="CM043017">
    <property type="protein sequence ID" value="KAI4466005.1"/>
    <property type="molecule type" value="Genomic_DNA"/>
</dbReference>
<protein>
    <submittedName>
        <fullName evidence="1">Centrosomal protein of 78 kDa</fullName>
    </submittedName>
</protein>
<name>A0ACB9TGS6_HOLOL</name>
<comment type="caution">
    <text evidence="1">The sequence shown here is derived from an EMBL/GenBank/DDBJ whole genome shotgun (WGS) entry which is preliminary data.</text>
</comment>
<reference evidence="1" key="1">
    <citation type="submission" date="2022-04" db="EMBL/GenBank/DDBJ databases">
        <title>Chromosome-scale genome assembly of Holotrichia oblita Faldermann.</title>
        <authorList>
            <person name="Rongchong L."/>
        </authorList>
    </citation>
    <scope>NUCLEOTIDE SEQUENCE</scope>
    <source>
        <strain evidence="1">81SQS9</strain>
    </source>
</reference>